<dbReference type="GO" id="GO:0009307">
    <property type="term" value="P:DNA restriction-modification system"/>
    <property type="evidence" value="ECO:0007669"/>
    <property type="project" value="InterPro"/>
</dbReference>
<dbReference type="PANTHER" id="PTHR30015">
    <property type="entry name" value="MRR RESTRICTION SYSTEM PROTEIN"/>
    <property type="match status" value="1"/>
</dbReference>
<dbReference type="REBASE" id="30848">
    <property type="entry name" value="Ral7Mrr2P"/>
</dbReference>
<evidence type="ECO:0000313" key="2">
    <source>
        <dbReference type="EMBL" id="ADU21231.1"/>
    </source>
</evidence>
<dbReference type="HOGENOM" id="CLU_047680_0_0_9"/>
<reference evidence="2 3" key="1">
    <citation type="journal article" date="2011" name="J. Bacteriol.">
        <title>Complete genome of the cellulolytic ruminal bacterium Ruminococcus albus 7.</title>
        <authorList>
            <person name="Suen G."/>
            <person name="Stevenson D.M."/>
            <person name="Bruce D.C."/>
            <person name="Chertkov O."/>
            <person name="Copeland A."/>
            <person name="Cheng J.F."/>
            <person name="Detter C."/>
            <person name="Detter J.C."/>
            <person name="Goodwin L.A."/>
            <person name="Han C.S."/>
            <person name="Hauser L.J."/>
            <person name="Ivanova N.N."/>
            <person name="Kyrpides N.C."/>
            <person name="Land M.L."/>
            <person name="Lapidus A."/>
            <person name="Lucas S."/>
            <person name="Ovchinnikova G."/>
            <person name="Pitluck S."/>
            <person name="Tapia R."/>
            <person name="Woyke T."/>
            <person name="Boyum J."/>
            <person name="Mead D."/>
            <person name="Weimer P.J."/>
        </authorList>
    </citation>
    <scope>NUCLEOTIDE SEQUENCE [LARGE SCALE GENOMIC DNA]</scope>
    <source>
        <strain evidence="3">ATCC 27210 / DSM 20455 / JCM 14654 / NCDO 2250 / 7</strain>
    </source>
</reference>
<keyword evidence="2" id="KW-0540">Nuclease</keyword>
<keyword evidence="2" id="KW-0378">Hydrolase</keyword>
<dbReference type="Proteomes" id="UP000006919">
    <property type="component" value="Chromosome"/>
</dbReference>
<dbReference type="PANTHER" id="PTHR30015:SF7">
    <property type="entry name" value="TYPE IV METHYL-DIRECTED RESTRICTION ENZYME ECOKMRR"/>
    <property type="match status" value="1"/>
</dbReference>
<dbReference type="OrthoDB" id="9781481at2"/>
<dbReference type="InterPro" id="IPR011335">
    <property type="entry name" value="Restrct_endonuc-II-like"/>
</dbReference>
<dbReference type="InterPro" id="IPR011856">
    <property type="entry name" value="tRNA_endonuc-like_dom_sf"/>
</dbReference>
<dbReference type="InterPro" id="IPR052906">
    <property type="entry name" value="Type_IV_Methyl-Rstrct_Enzyme"/>
</dbReference>
<accession>E6UHI6</accession>
<keyword evidence="2" id="KW-0255">Endonuclease</keyword>
<evidence type="ECO:0000259" key="1">
    <source>
        <dbReference type="Pfam" id="PF04471"/>
    </source>
</evidence>
<dbReference type="KEGG" id="ral:Rumal_0688"/>
<dbReference type="InterPro" id="IPR007560">
    <property type="entry name" value="Restrct_endonuc_IV_Mrr"/>
</dbReference>
<dbReference type="GO" id="GO:0015666">
    <property type="term" value="F:restriction endodeoxyribonuclease activity"/>
    <property type="evidence" value="ECO:0007669"/>
    <property type="project" value="TreeGrafter"/>
</dbReference>
<sequence length="330" mass="37357">MSEEKRVWGIHTLDDNLFLKENVVAIGWNEIGDLSKIAPDRDAFKKKYTETYPDAKKMGIATSAGMLYRFAHEVQIGDYIVFPSKINREINIGTVESNYIYEPDTESYVQQRKVKWLKHLPRTAFSQGALYEIGSALSFFSVKNYADEFLAALDKNFKGTVSADTADDETVAATADEIIENTRDYILKELSRNLKGYDLEEFVADLLSAMGYRTTISPHGGDSGIDITAYKDELPPRILVQVKSQDGDIKETTIQSLKGAMREGDYGLFVTLSNYTKKAQKYLDNTPIIRGINGKELVDLILKYYDSLSEKYRKMIPLKMVYIPVINAIE</sequence>
<dbReference type="Pfam" id="PF04471">
    <property type="entry name" value="Mrr_cat"/>
    <property type="match status" value="1"/>
</dbReference>
<feature type="domain" description="Restriction endonuclease type IV Mrr" evidence="1">
    <location>
        <begin position="192"/>
        <end position="301"/>
    </location>
</feature>
<dbReference type="AlphaFoldDB" id="E6UHI6"/>
<name>E6UHI6_RUMA7</name>
<dbReference type="GO" id="GO:0003677">
    <property type="term" value="F:DNA binding"/>
    <property type="evidence" value="ECO:0007669"/>
    <property type="project" value="InterPro"/>
</dbReference>
<proteinExistence type="predicted"/>
<dbReference type="RefSeq" id="WP_013497420.1">
    <property type="nucleotide sequence ID" value="NC_014833.1"/>
</dbReference>
<dbReference type="Gene3D" id="3.40.1350.10">
    <property type="match status" value="1"/>
</dbReference>
<evidence type="ECO:0000313" key="3">
    <source>
        <dbReference type="Proteomes" id="UP000006919"/>
    </source>
</evidence>
<organism evidence="2 3">
    <name type="scientific">Ruminococcus albus (strain ATCC 27210 / DSM 20455 / JCM 14654 / NCDO 2250 / 7)</name>
    <dbReference type="NCBI Taxonomy" id="697329"/>
    <lineage>
        <taxon>Bacteria</taxon>
        <taxon>Bacillati</taxon>
        <taxon>Bacillota</taxon>
        <taxon>Clostridia</taxon>
        <taxon>Eubacteriales</taxon>
        <taxon>Oscillospiraceae</taxon>
        <taxon>Ruminococcus</taxon>
    </lineage>
</organism>
<dbReference type="eggNOG" id="COG4127">
    <property type="taxonomic scope" value="Bacteria"/>
</dbReference>
<dbReference type="SUPFAM" id="SSF52980">
    <property type="entry name" value="Restriction endonuclease-like"/>
    <property type="match status" value="1"/>
</dbReference>
<dbReference type="EMBL" id="CP002403">
    <property type="protein sequence ID" value="ADU21231.1"/>
    <property type="molecule type" value="Genomic_DNA"/>
</dbReference>
<dbReference type="STRING" id="697329.Rumal_0688"/>
<gene>
    <name evidence="2" type="ordered locus">Rumal_0688</name>
</gene>
<protein>
    <submittedName>
        <fullName evidence="2">Restriction endonuclease</fullName>
    </submittedName>
</protein>